<gene>
    <name evidence="8" type="ORF">SBAD_LOCUS284</name>
</gene>
<keyword evidence="6" id="KW-0325">Glycoprotein</keyword>
<keyword evidence="4 7" id="KW-1133">Transmembrane helix</keyword>
<dbReference type="AlphaFoldDB" id="A0A183I9J0"/>
<dbReference type="InterPro" id="IPR018469">
    <property type="entry name" value="Dual_oxidase_maturation_fac"/>
</dbReference>
<reference evidence="10" key="1">
    <citation type="submission" date="2016-06" db="UniProtKB">
        <authorList>
            <consortium name="WormBaseParasite"/>
        </authorList>
    </citation>
    <scope>IDENTIFICATION</scope>
</reference>
<sequence length="220" mass="25739">MLYNERFFFTEMKAMQSNLVEALRKGLPYPIITVIEYMSVDKAGFLWGRGYRLAGYYTNMLLWLSFSLWIAQLFVLCLLPRYFSRALVLVGATLLLTDAVYMLSCPKNLAVPFLGLDGTHSKLEFKFGWCFWLILAAGTQLTYSHFDAFKMNFYDEYQTDMYTGNLRLRNNLIAGILTIKSLKRLLMIEHYRDQFIKYNWFSGTKRLMAKFAVSMLMDPD</sequence>
<evidence type="ECO:0000256" key="1">
    <source>
        <dbReference type="ARBA" id="ARBA00004141"/>
    </source>
</evidence>
<evidence type="ECO:0000256" key="4">
    <source>
        <dbReference type="ARBA" id="ARBA00022989"/>
    </source>
</evidence>
<comment type="similarity">
    <text evidence="2">Belongs to the DUOXA family.</text>
</comment>
<keyword evidence="3 7" id="KW-0812">Transmembrane</keyword>
<feature type="transmembrane region" description="Helical" evidence="7">
    <location>
        <begin position="123"/>
        <end position="143"/>
    </location>
</feature>
<dbReference type="WBParaSite" id="SBAD_0000030101-mRNA-1">
    <property type="protein sequence ID" value="SBAD_0000030101-mRNA-1"/>
    <property type="gene ID" value="SBAD_0000030101"/>
</dbReference>
<name>A0A183I9J0_9BILA</name>
<keyword evidence="5 7" id="KW-0472">Membrane</keyword>
<organism evidence="10">
    <name type="scientific">Soboliphyme baturini</name>
    <dbReference type="NCBI Taxonomy" id="241478"/>
    <lineage>
        <taxon>Eukaryota</taxon>
        <taxon>Metazoa</taxon>
        <taxon>Ecdysozoa</taxon>
        <taxon>Nematoda</taxon>
        <taxon>Enoplea</taxon>
        <taxon>Dorylaimia</taxon>
        <taxon>Dioctophymatida</taxon>
        <taxon>Dioctophymatoidea</taxon>
        <taxon>Soboliphymatidae</taxon>
        <taxon>Soboliphyme</taxon>
    </lineage>
</organism>
<dbReference type="Pfam" id="PF10204">
    <property type="entry name" value="DuoxA"/>
    <property type="match status" value="1"/>
</dbReference>
<evidence type="ECO:0000256" key="2">
    <source>
        <dbReference type="ARBA" id="ARBA00009816"/>
    </source>
</evidence>
<accession>A0A183I9J0</accession>
<dbReference type="GO" id="GO:0005789">
    <property type="term" value="C:endoplasmic reticulum membrane"/>
    <property type="evidence" value="ECO:0007669"/>
    <property type="project" value="InterPro"/>
</dbReference>
<dbReference type="PANTHER" id="PTHR31158:SF1">
    <property type="entry name" value="DOXA1 FACTOR-RELATED"/>
    <property type="match status" value="1"/>
</dbReference>
<keyword evidence="9" id="KW-1185">Reference proteome</keyword>
<evidence type="ECO:0000256" key="3">
    <source>
        <dbReference type="ARBA" id="ARBA00022692"/>
    </source>
</evidence>
<evidence type="ECO:0000313" key="10">
    <source>
        <dbReference type="WBParaSite" id="SBAD_0000030101-mRNA-1"/>
    </source>
</evidence>
<dbReference type="PANTHER" id="PTHR31158">
    <property type="entry name" value="DUAL OXIDASE 2"/>
    <property type="match status" value="1"/>
</dbReference>
<evidence type="ECO:0000256" key="5">
    <source>
        <dbReference type="ARBA" id="ARBA00023136"/>
    </source>
</evidence>
<comment type="subcellular location">
    <subcellularLocation>
        <location evidence="1">Membrane</location>
        <topology evidence="1">Multi-pass membrane protein</topology>
    </subcellularLocation>
</comment>
<protein>
    <submittedName>
        <fullName evidence="10">DUOXA-like protein C06E1.3</fullName>
    </submittedName>
</protein>
<dbReference type="GO" id="GO:0015031">
    <property type="term" value="P:protein transport"/>
    <property type="evidence" value="ECO:0007669"/>
    <property type="project" value="InterPro"/>
</dbReference>
<feature type="transmembrane region" description="Helical" evidence="7">
    <location>
        <begin position="60"/>
        <end position="79"/>
    </location>
</feature>
<dbReference type="Proteomes" id="UP000270296">
    <property type="component" value="Unassembled WGS sequence"/>
</dbReference>
<reference evidence="8 9" key="2">
    <citation type="submission" date="2018-11" db="EMBL/GenBank/DDBJ databases">
        <authorList>
            <consortium name="Pathogen Informatics"/>
        </authorList>
    </citation>
    <scope>NUCLEOTIDE SEQUENCE [LARGE SCALE GENOMIC DNA]</scope>
</reference>
<evidence type="ECO:0000256" key="6">
    <source>
        <dbReference type="ARBA" id="ARBA00023180"/>
    </source>
</evidence>
<proteinExistence type="inferred from homology"/>
<dbReference type="OrthoDB" id="10042652at2759"/>
<evidence type="ECO:0000313" key="9">
    <source>
        <dbReference type="Proteomes" id="UP000270296"/>
    </source>
</evidence>
<dbReference type="EMBL" id="UZAM01000576">
    <property type="protein sequence ID" value="VDO81864.1"/>
    <property type="molecule type" value="Genomic_DNA"/>
</dbReference>
<evidence type="ECO:0000313" key="8">
    <source>
        <dbReference type="EMBL" id="VDO81864.1"/>
    </source>
</evidence>
<evidence type="ECO:0000256" key="7">
    <source>
        <dbReference type="SAM" id="Phobius"/>
    </source>
</evidence>
<feature type="transmembrane region" description="Helical" evidence="7">
    <location>
        <begin position="86"/>
        <end position="103"/>
    </location>
</feature>